<sequence>MVWQEVIEGTDVWVHEYGVNGYSEINAFAVLLDDQTLAIISPPTGMSEDDFAQIDLKGRVTALIAPHSGHDLGQADWQARYTNAQSYAPTAALSQLNALGLRSFAPLSNLASISTVEFREVLGTKKGGTIAIVRRGGRAIVYLDELVSNCASVPGPFAVKLMFWLTRSAPGLKVNRVYSKLLCTNVQTVAQMVIDALDGDPAIVLAHGTPLVNIGDAARVRALVKPLI</sequence>
<name>A0A951QTB3_9CYAN</name>
<organism evidence="1 2">
    <name type="scientific">Cyanomargarita calcarea GSE-NOS-MK-12-04C</name>
    <dbReference type="NCBI Taxonomy" id="2839659"/>
    <lineage>
        <taxon>Bacteria</taxon>
        <taxon>Bacillati</taxon>
        <taxon>Cyanobacteriota</taxon>
        <taxon>Cyanophyceae</taxon>
        <taxon>Nostocales</taxon>
        <taxon>Cyanomargaritaceae</taxon>
        <taxon>Cyanomargarita</taxon>
    </lineage>
</organism>
<protein>
    <submittedName>
        <fullName evidence="1">Uncharacterized protein</fullName>
    </submittedName>
</protein>
<gene>
    <name evidence="1" type="ORF">KME60_29030</name>
</gene>
<accession>A0A951QTB3</accession>
<dbReference type="InterPro" id="IPR036866">
    <property type="entry name" value="RibonucZ/Hydroxyglut_hydro"/>
</dbReference>
<reference evidence="1" key="2">
    <citation type="journal article" date="2022" name="Microbiol. Resour. Announc.">
        <title>Metagenome Sequencing to Explore Phylogenomics of Terrestrial Cyanobacteria.</title>
        <authorList>
            <person name="Ward R.D."/>
            <person name="Stajich J.E."/>
            <person name="Johansen J.R."/>
            <person name="Huntemann M."/>
            <person name="Clum A."/>
            <person name="Foster B."/>
            <person name="Foster B."/>
            <person name="Roux S."/>
            <person name="Palaniappan K."/>
            <person name="Varghese N."/>
            <person name="Mukherjee S."/>
            <person name="Reddy T.B.K."/>
            <person name="Daum C."/>
            <person name="Copeland A."/>
            <person name="Chen I.A."/>
            <person name="Ivanova N.N."/>
            <person name="Kyrpides N.C."/>
            <person name="Shapiro N."/>
            <person name="Eloe-Fadrosh E.A."/>
            <person name="Pietrasiak N."/>
        </authorList>
    </citation>
    <scope>NUCLEOTIDE SEQUENCE</scope>
    <source>
        <strain evidence="1">GSE-NOS-MK-12-04C</strain>
    </source>
</reference>
<dbReference type="AlphaFoldDB" id="A0A951QTB3"/>
<dbReference type="Proteomes" id="UP000729701">
    <property type="component" value="Unassembled WGS sequence"/>
</dbReference>
<comment type="caution">
    <text evidence="1">The sequence shown here is derived from an EMBL/GenBank/DDBJ whole genome shotgun (WGS) entry which is preliminary data.</text>
</comment>
<evidence type="ECO:0000313" key="2">
    <source>
        <dbReference type="Proteomes" id="UP000729701"/>
    </source>
</evidence>
<reference evidence="1" key="1">
    <citation type="submission" date="2021-05" db="EMBL/GenBank/DDBJ databases">
        <authorList>
            <person name="Pietrasiak N."/>
            <person name="Ward R."/>
            <person name="Stajich J.E."/>
            <person name="Kurbessoian T."/>
        </authorList>
    </citation>
    <scope>NUCLEOTIDE SEQUENCE</scope>
    <source>
        <strain evidence="1">GSE-NOS-MK-12-04C</strain>
    </source>
</reference>
<dbReference type="EMBL" id="JAHHGZ010000043">
    <property type="protein sequence ID" value="MBW4671356.1"/>
    <property type="molecule type" value="Genomic_DNA"/>
</dbReference>
<proteinExistence type="predicted"/>
<dbReference type="SUPFAM" id="SSF56281">
    <property type="entry name" value="Metallo-hydrolase/oxidoreductase"/>
    <property type="match status" value="1"/>
</dbReference>
<evidence type="ECO:0000313" key="1">
    <source>
        <dbReference type="EMBL" id="MBW4671356.1"/>
    </source>
</evidence>